<dbReference type="EMBL" id="VDEP01000104">
    <property type="protein sequence ID" value="KAA1131367.1"/>
    <property type="molecule type" value="Genomic_DNA"/>
</dbReference>
<evidence type="ECO:0000313" key="4">
    <source>
        <dbReference type="Proteomes" id="UP000325313"/>
    </source>
</evidence>
<proteinExistence type="predicted"/>
<sequence>MSRCSYSRSHCIDPGGGEICHRQLVAASVLVHANCVPSETSAQVESICGIKASKRTHLPSTCEEIICEQASRHRCPKCFPYTRTIHIISILQNHLNIS</sequence>
<accession>A0A5B0MW67</accession>
<evidence type="ECO:0000313" key="2">
    <source>
        <dbReference type="EMBL" id="KAA1131367.1"/>
    </source>
</evidence>
<organism evidence="1 3">
    <name type="scientific">Puccinia graminis f. sp. tritici</name>
    <dbReference type="NCBI Taxonomy" id="56615"/>
    <lineage>
        <taxon>Eukaryota</taxon>
        <taxon>Fungi</taxon>
        <taxon>Dikarya</taxon>
        <taxon>Basidiomycota</taxon>
        <taxon>Pucciniomycotina</taxon>
        <taxon>Pucciniomycetes</taxon>
        <taxon>Pucciniales</taxon>
        <taxon>Pucciniaceae</taxon>
        <taxon>Puccinia</taxon>
    </lineage>
</organism>
<name>A0A5B0MW67_PUCGR</name>
<comment type="caution">
    <text evidence="1">The sequence shown here is derived from an EMBL/GenBank/DDBJ whole genome shotgun (WGS) entry which is preliminary data.</text>
</comment>
<dbReference type="Proteomes" id="UP000324748">
    <property type="component" value="Unassembled WGS sequence"/>
</dbReference>
<reference evidence="3 4" key="1">
    <citation type="submission" date="2019-05" db="EMBL/GenBank/DDBJ databases">
        <title>Emergence of the Ug99 lineage of the wheat stem rust pathogen through somatic hybridization.</title>
        <authorList>
            <person name="Li F."/>
            <person name="Upadhyaya N.M."/>
            <person name="Sperschneider J."/>
            <person name="Matny O."/>
            <person name="Nguyen-Phuc H."/>
            <person name="Mago R."/>
            <person name="Raley C."/>
            <person name="Miller M.E."/>
            <person name="Silverstein K.A.T."/>
            <person name="Henningsen E."/>
            <person name="Hirsch C.D."/>
            <person name="Visser B."/>
            <person name="Pretorius Z.A."/>
            <person name="Steffenson B.J."/>
            <person name="Schwessinger B."/>
            <person name="Dodds P.N."/>
            <person name="Figueroa M."/>
        </authorList>
    </citation>
    <scope>NUCLEOTIDE SEQUENCE [LARGE SCALE GENOMIC DNA]</scope>
    <source>
        <strain evidence="1">21-0</strain>
        <strain evidence="2 4">Ug99</strain>
    </source>
</reference>
<gene>
    <name evidence="1" type="ORF">PGT21_031285</name>
    <name evidence="2" type="ORF">PGTUg99_032889</name>
</gene>
<dbReference type="AlphaFoldDB" id="A0A5B0MW67"/>
<protein>
    <submittedName>
        <fullName evidence="1">Uncharacterized protein</fullName>
    </submittedName>
</protein>
<evidence type="ECO:0000313" key="1">
    <source>
        <dbReference type="EMBL" id="KAA1081205.1"/>
    </source>
</evidence>
<dbReference type="EMBL" id="VSWC01000131">
    <property type="protein sequence ID" value="KAA1081205.1"/>
    <property type="molecule type" value="Genomic_DNA"/>
</dbReference>
<evidence type="ECO:0000313" key="3">
    <source>
        <dbReference type="Proteomes" id="UP000324748"/>
    </source>
</evidence>
<dbReference type="Proteomes" id="UP000325313">
    <property type="component" value="Unassembled WGS sequence"/>
</dbReference>
<keyword evidence="3" id="KW-1185">Reference proteome</keyword>